<dbReference type="STRING" id="1448308.A0A2T2N1F4"/>
<dbReference type="AlphaFoldDB" id="A0A2T2N1F4"/>
<dbReference type="InterPro" id="IPR042525">
    <property type="entry name" value="Rad52_Rad59_Rad22_sf"/>
</dbReference>
<dbReference type="EMBL" id="KZ678160">
    <property type="protein sequence ID" value="PSN59260.1"/>
    <property type="molecule type" value="Genomic_DNA"/>
</dbReference>
<dbReference type="InterPro" id="IPR041247">
    <property type="entry name" value="Rad52_fam"/>
</dbReference>
<dbReference type="GO" id="GO:0045002">
    <property type="term" value="P:double-strand break repair via single-strand annealing"/>
    <property type="evidence" value="ECO:0007669"/>
    <property type="project" value="TreeGrafter"/>
</dbReference>
<proteinExistence type="inferred from homology"/>
<accession>A0A2T2N1F4</accession>
<keyword evidence="6" id="KW-1185">Reference proteome</keyword>
<dbReference type="Proteomes" id="UP000240883">
    <property type="component" value="Unassembled WGS sequence"/>
</dbReference>
<evidence type="ECO:0000313" key="6">
    <source>
        <dbReference type="Proteomes" id="UP000240883"/>
    </source>
</evidence>
<dbReference type="InterPro" id="IPR007232">
    <property type="entry name" value="Rad52_Rad59_Rad22"/>
</dbReference>
<dbReference type="Gene3D" id="3.30.390.80">
    <property type="entry name" value="DNA repair protein Rad52/59/22"/>
    <property type="match status" value="1"/>
</dbReference>
<dbReference type="PANTHER" id="PTHR12132:SF1">
    <property type="entry name" value="DNA REPAIR PROTEIN RAD52 HOMOLOG"/>
    <property type="match status" value="1"/>
</dbReference>
<evidence type="ECO:0000256" key="4">
    <source>
        <dbReference type="ARBA" id="ARBA00023204"/>
    </source>
</evidence>
<evidence type="ECO:0000313" key="5">
    <source>
        <dbReference type="EMBL" id="PSN59260.1"/>
    </source>
</evidence>
<sequence length="96" mass="10310">IVDLANRRFGSNGWSSAIRSFEVDFVDVNQNTGRVSIGLSAVVRLVLKDGTFHDNVGYGSVDDCPNKGMAFEQARKGAITDALETALGYFGDAHSN</sequence>
<reference evidence="5 6" key="1">
    <citation type="journal article" date="2018" name="Front. Microbiol.">
        <title>Genome-Wide Analysis of Corynespora cassiicola Leaf Fall Disease Putative Effectors.</title>
        <authorList>
            <person name="Lopez D."/>
            <person name="Ribeiro S."/>
            <person name="Label P."/>
            <person name="Fumanal B."/>
            <person name="Venisse J.S."/>
            <person name="Kohler A."/>
            <person name="de Oliveira R.R."/>
            <person name="Labutti K."/>
            <person name="Lipzen A."/>
            <person name="Lail K."/>
            <person name="Bauer D."/>
            <person name="Ohm R.A."/>
            <person name="Barry K.W."/>
            <person name="Spatafora J."/>
            <person name="Grigoriev I.V."/>
            <person name="Martin F.M."/>
            <person name="Pujade-Renaud V."/>
        </authorList>
    </citation>
    <scope>NUCLEOTIDE SEQUENCE [LARGE SCALE GENOMIC DNA]</scope>
    <source>
        <strain evidence="5 6">Philippines</strain>
    </source>
</reference>
<gene>
    <name evidence="5" type="ORF">BS50DRAFT_473159</name>
</gene>
<evidence type="ECO:0000256" key="1">
    <source>
        <dbReference type="ARBA" id="ARBA00006638"/>
    </source>
</evidence>
<protein>
    <submittedName>
        <fullName evidence="5">DsRNA-binding domain-like protein</fullName>
    </submittedName>
</protein>
<dbReference type="SUPFAM" id="SSF54768">
    <property type="entry name" value="dsRNA-binding domain-like"/>
    <property type="match status" value="1"/>
</dbReference>
<keyword evidence="2" id="KW-0227">DNA damage</keyword>
<dbReference type="Pfam" id="PF04098">
    <property type="entry name" value="Rad52_Rad22"/>
    <property type="match status" value="1"/>
</dbReference>
<dbReference type="GO" id="GO:0005634">
    <property type="term" value="C:nucleus"/>
    <property type="evidence" value="ECO:0007669"/>
    <property type="project" value="TreeGrafter"/>
</dbReference>
<organism evidence="5 6">
    <name type="scientific">Corynespora cassiicola Philippines</name>
    <dbReference type="NCBI Taxonomy" id="1448308"/>
    <lineage>
        <taxon>Eukaryota</taxon>
        <taxon>Fungi</taxon>
        <taxon>Dikarya</taxon>
        <taxon>Ascomycota</taxon>
        <taxon>Pezizomycotina</taxon>
        <taxon>Dothideomycetes</taxon>
        <taxon>Pleosporomycetidae</taxon>
        <taxon>Pleosporales</taxon>
        <taxon>Corynesporascaceae</taxon>
        <taxon>Corynespora</taxon>
    </lineage>
</organism>
<dbReference type="GO" id="GO:0006312">
    <property type="term" value="P:mitotic recombination"/>
    <property type="evidence" value="ECO:0007669"/>
    <property type="project" value="TreeGrafter"/>
</dbReference>
<dbReference type="GO" id="GO:0000724">
    <property type="term" value="P:double-strand break repair via homologous recombination"/>
    <property type="evidence" value="ECO:0007669"/>
    <property type="project" value="TreeGrafter"/>
</dbReference>
<keyword evidence="4" id="KW-0234">DNA repair</keyword>
<dbReference type="PANTHER" id="PTHR12132">
    <property type="entry name" value="DNA REPAIR AND RECOMBINATION PROTEIN RAD52, RAD59"/>
    <property type="match status" value="1"/>
</dbReference>
<evidence type="ECO:0000256" key="2">
    <source>
        <dbReference type="ARBA" id="ARBA00022763"/>
    </source>
</evidence>
<name>A0A2T2N1F4_CORCC</name>
<feature type="non-terminal residue" evidence="5">
    <location>
        <position position="1"/>
    </location>
</feature>
<comment type="similarity">
    <text evidence="1">Belongs to the RAD52 family.</text>
</comment>
<keyword evidence="3" id="KW-0233">DNA recombination</keyword>
<feature type="non-terminal residue" evidence="5">
    <location>
        <position position="96"/>
    </location>
</feature>
<dbReference type="OrthoDB" id="206565at2759"/>
<evidence type="ECO:0000256" key="3">
    <source>
        <dbReference type="ARBA" id="ARBA00023172"/>
    </source>
</evidence>